<reference evidence="13 14" key="1">
    <citation type="journal article" date="2011" name="J. Bacteriol.">
        <title>Complete genome sequence of the cellulose-degrading bacterium Cellulosilyticum lentocellum.</title>
        <authorList>
            <consortium name="US DOE Joint Genome Institute"/>
            <person name="Miller D.A."/>
            <person name="Suen G."/>
            <person name="Bruce D."/>
            <person name="Copeland A."/>
            <person name="Cheng J.F."/>
            <person name="Detter C."/>
            <person name="Goodwin L.A."/>
            <person name="Han C.S."/>
            <person name="Hauser L.J."/>
            <person name="Land M.L."/>
            <person name="Lapidus A."/>
            <person name="Lucas S."/>
            <person name="Meincke L."/>
            <person name="Pitluck S."/>
            <person name="Tapia R."/>
            <person name="Teshima H."/>
            <person name="Woyke T."/>
            <person name="Fox B.G."/>
            <person name="Angert E.R."/>
            <person name="Currie C.R."/>
        </authorList>
    </citation>
    <scope>NUCLEOTIDE SEQUENCE [LARGE SCALE GENOMIC DNA]</scope>
    <source>
        <strain evidence="14">ATCC 49066 / DSM 5427 / NCIMB 11756 / RHM5</strain>
    </source>
</reference>
<dbReference type="InterPro" id="IPR051233">
    <property type="entry name" value="Desulfoferrodoxin_SOR"/>
</dbReference>
<dbReference type="InterPro" id="IPR002742">
    <property type="entry name" value="Desulfoferrodoxin_Fe-bd_dom"/>
</dbReference>
<keyword evidence="6" id="KW-0249">Electron transport</keyword>
<evidence type="ECO:0000256" key="2">
    <source>
        <dbReference type="ARBA" id="ARBA00012679"/>
    </source>
</evidence>
<organism evidence="13 14">
    <name type="scientific">Cellulosilyticum lentocellum (strain ATCC 49066 / DSM 5427 / NCIMB 11756 / RHM5)</name>
    <name type="common">Clostridium lentocellum</name>
    <dbReference type="NCBI Taxonomy" id="642492"/>
    <lineage>
        <taxon>Bacteria</taxon>
        <taxon>Bacillati</taxon>
        <taxon>Bacillota</taxon>
        <taxon>Clostridia</taxon>
        <taxon>Lachnospirales</taxon>
        <taxon>Cellulosilyticaceae</taxon>
        <taxon>Cellulosilyticum</taxon>
    </lineage>
</organism>
<dbReference type="STRING" id="642492.Clole_2224"/>
<dbReference type="eggNOG" id="COG2033">
    <property type="taxonomic scope" value="Bacteria"/>
</dbReference>
<dbReference type="GO" id="GO:0005506">
    <property type="term" value="F:iron ion binding"/>
    <property type="evidence" value="ECO:0007669"/>
    <property type="project" value="InterPro"/>
</dbReference>
<evidence type="ECO:0000256" key="1">
    <source>
        <dbReference type="ARBA" id="ARBA00005941"/>
    </source>
</evidence>
<dbReference type="InterPro" id="IPR036073">
    <property type="entry name" value="Desulfoferrodoxin_Fe-bd_dom_sf"/>
</dbReference>
<evidence type="ECO:0000256" key="6">
    <source>
        <dbReference type="ARBA" id="ARBA00022982"/>
    </source>
</evidence>
<dbReference type="NCBIfam" id="TIGR00319">
    <property type="entry name" value="desulf_FeS4"/>
    <property type="match status" value="1"/>
</dbReference>
<dbReference type="NCBIfam" id="TIGR00332">
    <property type="entry name" value="neela_ferrous"/>
    <property type="match status" value="1"/>
</dbReference>
<dbReference type="GO" id="GO:0050605">
    <property type="term" value="F:superoxide reductase activity"/>
    <property type="evidence" value="ECO:0007669"/>
    <property type="project" value="UniProtKB-EC"/>
</dbReference>
<comment type="similarity">
    <text evidence="1">Belongs to the desulfoferrodoxin family.</text>
</comment>
<evidence type="ECO:0000256" key="10">
    <source>
        <dbReference type="ARBA" id="ARBA00047448"/>
    </source>
</evidence>
<gene>
    <name evidence="13" type="ordered locus">Clole_2224</name>
</gene>
<keyword evidence="4" id="KW-0813">Transport</keyword>
<evidence type="ECO:0000256" key="3">
    <source>
        <dbReference type="ARBA" id="ARBA00014839"/>
    </source>
</evidence>
<protein>
    <recommendedName>
        <fullName evidence="3">Desulfoferrodoxin</fullName>
        <ecNumber evidence="2">1.15.1.2</ecNumber>
    </recommendedName>
    <alternativeName>
        <fullName evidence="9">Superoxide reductase</fullName>
    </alternativeName>
</protein>
<evidence type="ECO:0000256" key="5">
    <source>
        <dbReference type="ARBA" id="ARBA00022723"/>
    </source>
</evidence>
<sequence>MCGEQKFYICKHCGNIIGVIQNGGGKLICCNEAMTELGSNTTEAATEKHLPIITISGNEVTITVGSIAHPMTEEHLINWIYLLTEKGGQRKCLLPGQKPIAKFVLTEDDHVIAAFAYCNLHGLWRTDI</sequence>
<feature type="domain" description="Desulfoferrodoxin ferrous iron-binding" evidence="11">
    <location>
        <begin position="42"/>
        <end position="126"/>
    </location>
</feature>
<keyword evidence="5" id="KW-0479">Metal-binding</keyword>
<accession>F2JRL3</accession>
<dbReference type="KEGG" id="cle:Clole_2224"/>
<evidence type="ECO:0000313" key="13">
    <source>
        <dbReference type="EMBL" id="ADZ83934.1"/>
    </source>
</evidence>
<dbReference type="EMBL" id="CP002582">
    <property type="protein sequence ID" value="ADZ83934.1"/>
    <property type="molecule type" value="Genomic_DNA"/>
</dbReference>
<dbReference type="PANTHER" id="PTHR36541">
    <property type="entry name" value="SUPEROXIDE REDUCTASE-RELATED"/>
    <property type="match status" value="1"/>
</dbReference>
<dbReference type="PANTHER" id="PTHR36541:SF1">
    <property type="entry name" value="SUPEROXIDE REDUCTASE-RELATED"/>
    <property type="match status" value="1"/>
</dbReference>
<dbReference type="Proteomes" id="UP000008467">
    <property type="component" value="Chromosome"/>
</dbReference>
<dbReference type="Gene3D" id="2.60.40.730">
    <property type="entry name" value="SOR catalytic domain"/>
    <property type="match status" value="1"/>
</dbReference>
<comment type="catalytic activity">
    <reaction evidence="10">
        <text>reduced [rubredoxin] + superoxide + 2 H(+) = oxidized [rubredoxin] + H2O2</text>
        <dbReference type="Rhea" id="RHEA:21324"/>
        <dbReference type="Rhea" id="RHEA-COMP:10302"/>
        <dbReference type="Rhea" id="RHEA-COMP:10303"/>
        <dbReference type="ChEBI" id="CHEBI:15378"/>
        <dbReference type="ChEBI" id="CHEBI:16240"/>
        <dbReference type="ChEBI" id="CHEBI:18421"/>
        <dbReference type="ChEBI" id="CHEBI:29033"/>
        <dbReference type="ChEBI" id="CHEBI:29034"/>
        <dbReference type="EC" id="1.15.1.2"/>
    </reaction>
</comment>
<dbReference type="Pfam" id="PF01880">
    <property type="entry name" value="Desulfoferrodox"/>
    <property type="match status" value="1"/>
</dbReference>
<evidence type="ECO:0000256" key="7">
    <source>
        <dbReference type="ARBA" id="ARBA00023004"/>
    </source>
</evidence>
<dbReference type="Pfam" id="PF06397">
    <property type="entry name" value="Desulfoferrod_N"/>
    <property type="match status" value="1"/>
</dbReference>
<keyword evidence="7" id="KW-0408">Iron</keyword>
<comment type="function">
    <text evidence="8">Catalyzes the one-electron reduction of superoxide anion radical to hydrogen peroxide at a nonheme ferrous iron center. Plays a fundamental role in case of oxidative stress via its superoxide detoxification activity.</text>
</comment>
<proteinExistence type="inferred from homology"/>
<dbReference type="SUPFAM" id="SSF57802">
    <property type="entry name" value="Rubredoxin-like"/>
    <property type="match status" value="1"/>
</dbReference>
<dbReference type="RefSeq" id="WP_013657228.1">
    <property type="nucleotide sequence ID" value="NC_015275.1"/>
</dbReference>
<dbReference type="EC" id="1.15.1.2" evidence="2"/>
<evidence type="ECO:0000256" key="4">
    <source>
        <dbReference type="ARBA" id="ARBA00022448"/>
    </source>
</evidence>
<feature type="domain" description="Desulfoferrodoxin N-terminal" evidence="12">
    <location>
        <begin position="6"/>
        <end position="36"/>
    </location>
</feature>
<evidence type="ECO:0000259" key="12">
    <source>
        <dbReference type="Pfam" id="PF06397"/>
    </source>
</evidence>
<keyword evidence="14" id="KW-1185">Reference proteome</keyword>
<dbReference type="InterPro" id="IPR038094">
    <property type="entry name" value="Desulfoferrodoxin_N_sf"/>
</dbReference>
<name>F2JRL3_CELLD</name>
<dbReference type="AlphaFoldDB" id="F2JRL3"/>
<evidence type="ECO:0000313" key="14">
    <source>
        <dbReference type="Proteomes" id="UP000008467"/>
    </source>
</evidence>
<dbReference type="SUPFAM" id="SSF49367">
    <property type="entry name" value="Superoxide reductase-like"/>
    <property type="match status" value="1"/>
</dbReference>
<dbReference type="InterPro" id="IPR004462">
    <property type="entry name" value="Desulfoferrodoxin_N"/>
</dbReference>
<evidence type="ECO:0000259" key="11">
    <source>
        <dbReference type="Pfam" id="PF01880"/>
    </source>
</evidence>
<dbReference type="HOGENOM" id="CLU_118960_1_0_9"/>
<evidence type="ECO:0000256" key="9">
    <source>
        <dbReference type="ARBA" id="ARBA00031398"/>
    </source>
</evidence>
<evidence type="ECO:0000256" key="8">
    <source>
        <dbReference type="ARBA" id="ARBA00024690"/>
    </source>
</evidence>
<dbReference type="Gene3D" id="2.20.28.100">
    <property type="entry name" value="Desulphoferrodoxin, N-terminal domain"/>
    <property type="match status" value="1"/>
</dbReference>